<evidence type="ECO:0000313" key="3">
    <source>
        <dbReference type="Proteomes" id="UP001215598"/>
    </source>
</evidence>
<keyword evidence="1" id="KW-0472">Membrane</keyword>
<dbReference type="AlphaFoldDB" id="A0AAD7ICV2"/>
<organism evidence="2 3">
    <name type="scientific">Mycena metata</name>
    <dbReference type="NCBI Taxonomy" id="1033252"/>
    <lineage>
        <taxon>Eukaryota</taxon>
        <taxon>Fungi</taxon>
        <taxon>Dikarya</taxon>
        <taxon>Basidiomycota</taxon>
        <taxon>Agaricomycotina</taxon>
        <taxon>Agaricomycetes</taxon>
        <taxon>Agaricomycetidae</taxon>
        <taxon>Agaricales</taxon>
        <taxon>Marasmiineae</taxon>
        <taxon>Mycenaceae</taxon>
        <taxon>Mycena</taxon>
    </lineage>
</organism>
<keyword evidence="3" id="KW-1185">Reference proteome</keyword>
<protein>
    <submittedName>
        <fullName evidence="2">Uncharacterized protein</fullName>
    </submittedName>
</protein>
<keyword evidence="1" id="KW-1133">Transmembrane helix</keyword>
<name>A0AAD7ICV2_9AGAR</name>
<feature type="transmembrane region" description="Helical" evidence="1">
    <location>
        <begin position="40"/>
        <end position="67"/>
    </location>
</feature>
<gene>
    <name evidence="2" type="ORF">B0H16DRAFT_1465446</name>
</gene>
<sequence length="211" mass="23081">MACPYLVCQVASVLTKVGPPSAPWRNGGSFYMPHLALMSWWLFALALNCADTFAAYLLVGVGVLGLLEKEHDRAAGTRGCTVASSEFLCVLNEKALGGVERKGTAAMTGRHPVGSLHHEEAWLGGGQCSTSITVRLRSQPESGEQRDWTWLGELVSRDNMVREEEGRRTRRVRQKVKGRAVEAEANNWLQSTHDGFATVPTVTSKKLKTLS</sequence>
<evidence type="ECO:0000313" key="2">
    <source>
        <dbReference type="EMBL" id="KAJ7739188.1"/>
    </source>
</evidence>
<comment type="caution">
    <text evidence="2">The sequence shown here is derived from an EMBL/GenBank/DDBJ whole genome shotgun (WGS) entry which is preliminary data.</text>
</comment>
<dbReference type="Proteomes" id="UP001215598">
    <property type="component" value="Unassembled WGS sequence"/>
</dbReference>
<keyword evidence="1" id="KW-0812">Transmembrane</keyword>
<accession>A0AAD7ICV2</accession>
<dbReference type="EMBL" id="JARKIB010000108">
    <property type="protein sequence ID" value="KAJ7739188.1"/>
    <property type="molecule type" value="Genomic_DNA"/>
</dbReference>
<proteinExistence type="predicted"/>
<reference evidence="2" key="1">
    <citation type="submission" date="2023-03" db="EMBL/GenBank/DDBJ databases">
        <title>Massive genome expansion in bonnet fungi (Mycena s.s.) driven by repeated elements and novel gene families across ecological guilds.</title>
        <authorList>
            <consortium name="Lawrence Berkeley National Laboratory"/>
            <person name="Harder C.B."/>
            <person name="Miyauchi S."/>
            <person name="Viragh M."/>
            <person name="Kuo A."/>
            <person name="Thoen E."/>
            <person name="Andreopoulos B."/>
            <person name="Lu D."/>
            <person name="Skrede I."/>
            <person name="Drula E."/>
            <person name="Henrissat B."/>
            <person name="Morin E."/>
            <person name="Kohler A."/>
            <person name="Barry K."/>
            <person name="LaButti K."/>
            <person name="Morin E."/>
            <person name="Salamov A."/>
            <person name="Lipzen A."/>
            <person name="Mereny Z."/>
            <person name="Hegedus B."/>
            <person name="Baldrian P."/>
            <person name="Stursova M."/>
            <person name="Weitz H."/>
            <person name="Taylor A."/>
            <person name="Grigoriev I.V."/>
            <person name="Nagy L.G."/>
            <person name="Martin F."/>
            <person name="Kauserud H."/>
        </authorList>
    </citation>
    <scope>NUCLEOTIDE SEQUENCE</scope>
    <source>
        <strain evidence="2">CBHHK182m</strain>
    </source>
</reference>
<evidence type="ECO:0000256" key="1">
    <source>
        <dbReference type="SAM" id="Phobius"/>
    </source>
</evidence>